<comment type="caution">
    <text evidence="2">The sequence shown here is derived from an EMBL/GenBank/DDBJ whole genome shotgun (WGS) entry which is preliminary data.</text>
</comment>
<feature type="domain" description="Integrase catalytic" evidence="1">
    <location>
        <begin position="217"/>
        <end position="400"/>
    </location>
</feature>
<dbReference type="PROSITE" id="PS50994">
    <property type="entry name" value="INTEGRASE"/>
    <property type="match status" value="1"/>
</dbReference>
<proteinExistence type="predicted"/>
<dbReference type="InterPro" id="IPR012337">
    <property type="entry name" value="RNaseH-like_sf"/>
</dbReference>
<evidence type="ECO:0000313" key="2">
    <source>
        <dbReference type="EMBL" id="CAH3169689.1"/>
    </source>
</evidence>
<keyword evidence="3" id="KW-1185">Reference proteome</keyword>
<dbReference type="InterPro" id="IPR058913">
    <property type="entry name" value="Integrase_dom_put"/>
</dbReference>
<dbReference type="Gene3D" id="1.10.10.60">
    <property type="entry name" value="Homeodomain-like"/>
    <property type="match status" value="1"/>
</dbReference>
<dbReference type="InterPro" id="IPR036397">
    <property type="entry name" value="RNaseH_sf"/>
</dbReference>
<dbReference type="InterPro" id="IPR001584">
    <property type="entry name" value="Integrase_cat-core"/>
</dbReference>
<dbReference type="Pfam" id="PF24764">
    <property type="entry name" value="rva_4"/>
    <property type="match status" value="1"/>
</dbReference>
<evidence type="ECO:0000259" key="1">
    <source>
        <dbReference type="PROSITE" id="PS50994"/>
    </source>
</evidence>
<dbReference type="SUPFAM" id="SSF53098">
    <property type="entry name" value="Ribonuclease H-like"/>
    <property type="match status" value="1"/>
</dbReference>
<dbReference type="Proteomes" id="UP001159405">
    <property type="component" value="Unassembled WGS sequence"/>
</dbReference>
<organism evidence="2 3">
    <name type="scientific">Porites lobata</name>
    <dbReference type="NCBI Taxonomy" id="104759"/>
    <lineage>
        <taxon>Eukaryota</taxon>
        <taxon>Metazoa</taxon>
        <taxon>Cnidaria</taxon>
        <taxon>Anthozoa</taxon>
        <taxon>Hexacorallia</taxon>
        <taxon>Scleractinia</taxon>
        <taxon>Fungiina</taxon>
        <taxon>Poritidae</taxon>
        <taxon>Porites</taxon>
    </lineage>
</organism>
<accession>A0ABN8QX68</accession>
<evidence type="ECO:0000313" key="3">
    <source>
        <dbReference type="Proteomes" id="UP001159405"/>
    </source>
</evidence>
<dbReference type="PANTHER" id="PTHR46791">
    <property type="entry name" value="EXPRESSED PROTEIN"/>
    <property type="match status" value="1"/>
</dbReference>
<gene>
    <name evidence="2" type="ORF">PLOB_00010259</name>
</gene>
<sequence>MEGQHQSPLELVSSNLRAVLNDVINKLESRHYSSNIDYVRYKIDWICTLLVRLGGTLEESVLPYLLEAAWMLAVIDQENDESSICSPTEVKSGFRGRPKFDISCEQLEYFLENGFKATDIAKMLCVSVKTVYRRLEENGLSMRDTYAVLTEQELDEIIKNVLVEFPNCGYKSMRGHLLSAGYKVQENRIRESMRRADPDGTVVRALQIRVTHRRSYSVRSPLSLWHMDGNHKLIRWKFVVHGCVDGYSRKVMYLSCSGNNKANTVLTAFLQAVSDHGLPSRVRGDHGVENVEVAWYMLTHPTRGPGRGSYITGPSVHNQRIERLWRDVFVSCLYIYYSVFQYLEESGYLDLSDNLQLFCLHYVFKPRINAHLQNFSSSWNNHPIRTAGNRTPNQLWIGGLIQVTGSSDYAAVELQEQLTQVK</sequence>
<dbReference type="EMBL" id="CALNXK010000151">
    <property type="protein sequence ID" value="CAH3169689.1"/>
    <property type="molecule type" value="Genomic_DNA"/>
</dbReference>
<name>A0ABN8QX68_9CNID</name>
<dbReference type="Gene3D" id="3.30.420.10">
    <property type="entry name" value="Ribonuclease H-like superfamily/Ribonuclease H"/>
    <property type="match status" value="1"/>
</dbReference>
<reference evidence="2 3" key="1">
    <citation type="submission" date="2022-05" db="EMBL/GenBank/DDBJ databases">
        <authorList>
            <consortium name="Genoscope - CEA"/>
            <person name="William W."/>
        </authorList>
    </citation>
    <scope>NUCLEOTIDE SEQUENCE [LARGE SCALE GENOMIC DNA]</scope>
</reference>
<protein>
    <recommendedName>
        <fullName evidence="1">Integrase catalytic domain-containing protein</fullName>
    </recommendedName>
</protein>
<dbReference type="PANTHER" id="PTHR46791:SF5">
    <property type="entry name" value="CLR5 DOMAIN-CONTAINING PROTEIN-RELATED"/>
    <property type="match status" value="1"/>
</dbReference>